<dbReference type="Proteomes" id="UP000521872">
    <property type="component" value="Unassembled WGS sequence"/>
</dbReference>
<keyword evidence="1" id="KW-0472">Membrane</keyword>
<comment type="caution">
    <text evidence="3">The sequence shown here is derived from an EMBL/GenBank/DDBJ whole genome shotgun (WGS) entry which is preliminary data.</text>
</comment>
<name>A0A8H4QIV4_9AGAR</name>
<feature type="signal peptide" evidence="2">
    <location>
        <begin position="1"/>
        <end position="21"/>
    </location>
</feature>
<reference evidence="3 4" key="1">
    <citation type="submission" date="2019-12" db="EMBL/GenBank/DDBJ databases">
        <authorList>
            <person name="Floudas D."/>
            <person name="Bentzer J."/>
            <person name="Ahren D."/>
            <person name="Johansson T."/>
            <person name="Persson P."/>
            <person name="Tunlid A."/>
        </authorList>
    </citation>
    <scope>NUCLEOTIDE SEQUENCE [LARGE SCALE GENOMIC DNA]</scope>
    <source>
        <strain evidence="3 4">CBS 102.39</strain>
    </source>
</reference>
<dbReference type="AlphaFoldDB" id="A0A8H4QIV4"/>
<keyword evidence="4" id="KW-1185">Reference proteome</keyword>
<dbReference type="EMBL" id="JAACJL010000058">
    <property type="protein sequence ID" value="KAF4611167.1"/>
    <property type="molecule type" value="Genomic_DNA"/>
</dbReference>
<gene>
    <name evidence="3" type="ORF">D9613_007347</name>
</gene>
<feature type="transmembrane region" description="Helical" evidence="1">
    <location>
        <begin position="30"/>
        <end position="50"/>
    </location>
</feature>
<proteinExistence type="predicted"/>
<evidence type="ECO:0000256" key="1">
    <source>
        <dbReference type="SAM" id="Phobius"/>
    </source>
</evidence>
<evidence type="ECO:0000313" key="3">
    <source>
        <dbReference type="EMBL" id="KAF4611167.1"/>
    </source>
</evidence>
<sequence>MYTISNVLACVLFFLNTGNLADNLTVSVVGSYFMAFPVLLLRIAPTLMVARLAVKSTGADATLEEPANGSVTHPLADVLDNHIVGH</sequence>
<keyword evidence="1" id="KW-1133">Transmembrane helix</keyword>
<protein>
    <submittedName>
        <fullName evidence="3">Uncharacterized protein</fullName>
    </submittedName>
</protein>
<accession>A0A8H4QIV4</accession>
<evidence type="ECO:0000313" key="4">
    <source>
        <dbReference type="Proteomes" id="UP000521872"/>
    </source>
</evidence>
<organism evidence="3 4">
    <name type="scientific">Agrocybe pediades</name>
    <dbReference type="NCBI Taxonomy" id="84607"/>
    <lineage>
        <taxon>Eukaryota</taxon>
        <taxon>Fungi</taxon>
        <taxon>Dikarya</taxon>
        <taxon>Basidiomycota</taxon>
        <taxon>Agaricomycotina</taxon>
        <taxon>Agaricomycetes</taxon>
        <taxon>Agaricomycetidae</taxon>
        <taxon>Agaricales</taxon>
        <taxon>Agaricineae</taxon>
        <taxon>Strophariaceae</taxon>
        <taxon>Agrocybe</taxon>
    </lineage>
</organism>
<feature type="chain" id="PRO_5034188309" evidence="2">
    <location>
        <begin position="22"/>
        <end position="86"/>
    </location>
</feature>
<keyword evidence="2" id="KW-0732">Signal</keyword>
<keyword evidence="1" id="KW-0812">Transmembrane</keyword>
<evidence type="ECO:0000256" key="2">
    <source>
        <dbReference type="SAM" id="SignalP"/>
    </source>
</evidence>